<feature type="transmembrane region" description="Helical" evidence="5">
    <location>
        <begin position="106"/>
        <end position="123"/>
    </location>
</feature>
<dbReference type="Proteomes" id="UP001168380">
    <property type="component" value="Unassembled WGS sequence"/>
</dbReference>
<dbReference type="InterPro" id="IPR004481">
    <property type="entry name" value="K/Na/Ca-exchanger"/>
</dbReference>
<feature type="transmembrane region" description="Helical" evidence="5">
    <location>
        <begin position="81"/>
        <end position="99"/>
    </location>
</feature>
<feature type="transmembrane region" description="Helical" evidence="5">
    <location>
        <begin position="6"/>
        <end position="26"/>
    </location>
</feature>
<dbReference type="RefSeq" id="WP_302713375.1">
    <property type="nucleotide sequence ID" value="NZ_JAULRT010000059.1"/>
</dbReference>
<dbReference type="EMBL" id="JAULRT010000059">
    <property type="protein sequence ID" value="MDO3382859.1"/>
    <property type="molecule type" value="Genomic_DNA"/>
</dbReference>
<feature type="transmembrane region" description="Helical" evidence="5">
    <location>
        <begin position="129"/>
        <end position="148"/>
    </location>
</feature>
<protein>
    <submittedName>
        <fullName evidence="7">Calcium/sodium antiporter</fullName>
    </submittedName>
</protein>
<evidence type="ECO:0000313" key="7">
    <source>
        <dbReference type="EMBL" id="MDO3382859.1"/>
    </source>
</evidence>
<feature type="transmembrane region" description="Helical" evidence="5">
    <location>
        <begin position="271"/>
        <end position="290"/>
    </location>
</feature>
<keyword evidence="3 5" id="KW-1133">Transmembrane helix</keyword>
<feature type="transmembrane region" description="Helical" evidence="5">
    <location>
        <begin position="194"/>
        <end position="213"/>
    </location>
</feature>
<keyword evidence="8" id="KW-1185">Reference proteome</keyword>
<feature type="domain" description="Sodium/calcium exchanger membrane region" evidence="6">
    <location>
        <begin position="8"/>
        <end position="147"/>
    </location>
</feature>
<name>A0ABT8TFK2_9GAMM</name>
<keyword evidence="4 5" id="KW-0472">Membrane</keyword>
<evidence type="ECO:0000256" key="2">
    <source>
        <dbReference type="ARBA" id="ARBA00022692"/>
    </source>
</evidence>
<sequence length="320" mass="33537">MTDLWFPALLVLIGFVGLIWSADRFVGGSAALARNFGISKLIIGLTIVAFGTSAPEVIVSINAGLRGAGDLAVGNALGSNLANIGLVLGVTALIAALPVQNHLLKVEVPLLLLVTALAGWFLFDAQLGRLEGWLLLLTLPCAMGIIIWSKRHHPEEVDEEIPTMTRGRAFFWFALGLVLLIISSDLLVRGASELALAFGVSPLIIGLTVVAVGTSLPELAASVASAIKGHHDIAIGNVIGSNMFNLLAVMAIPGIIQPLTMETDVFSRDYLAMGGLTALLALALYASGLLHRHRGGARLGKAIGLLLLALYAGYYVLLLG</sequence>
<reference evidence="7" key="1">
    <citation type="submission" date="2023-07" db="EMBL/GenBank/DDBJ databases">
        <title>Gilvimarinus algae sp. nov., isolated from the surface of Kelp.</title>
        <authorList>
            <person name="Sun Y.Y."/>
            <person name="Gong Y."/>
            <person name="Du Z.J."/>
        </authorList>
    </citation>
    <scope>NUCLEOTIDE SEQUENCE</scope>
    <source>
        <strain evidence="7">SDUM040014</strain>
    </source>
</reference>
<gene>
    <name evidence="7" type="ORF">QWI16_11835</name>
</gene>
<evidence type="ECO:0000256" key="1">
    <source>
        <dbReference type="ARBA" id="ARBA00004141"/>
    </source>
</evidence>
<dbReference type="InterPro" id="IPR004837">
    <property type="entry name" value="NaCa_Exmemb"/>
</dbReference>
<accession>A0ABT8TFK2</accession>
<feature type="transmembrane region" description="Helical" evidence="5">
    <location>
        <begin position="302"/>
        <end position="319"/>
    </location>
</feature>
<evidence type="ECO:0000259" key="6">
    <source>
        <dbReference type="Pfam" id="PF01699"/>
    </source>
</evidence>
<keyword evidence="2 5" id="KW-0812">Transmembrane</keyword>
<dbReference type="Gene3D" id="1.20.1420.30">
    <property type="entry name" value="NCX, central ion-binding region"/>
    <property type="match status" value="1"/>
</dbReference>
<comment type="subcellular location">
    <subcellularLocation>
        <location evidence="1">Membrane</location>
        <topology evidence="1">Multi-pass membrane protein</topology>
    </subcellularLocation>
</comment>
<evidence type="ECO:0000256" key="3">
    <source>
        <dbReference type="ARBA" id="ARBA00022989"/>
    </source>
</evidence>
<feature type="transmembrane region" description="Helical" evidence="5">
    <location>
        <begin position="169"/>
        <end position="188"/>
    </location>
</feature>
<feature type="transmembrane region" description="Helical" evidence="5">
    <location>
        <begin position="234"/>
        <end position="256"/>
    </location>
</feature>
<organism evidence="7 8">
    <name type="scientific">Gilvimarinus algae</name>
    <dbReference type="NCBI Taxonomy" id="3058037"/>
    <lineage>
        <taxon>Bacteria</taxon>
        <taxon>Pseudomonadati</taxon>
        <taxon>Pseudomonadota</taxon>
        <taxon>Gammaproteobacteria</taxon>
        <taxon>Cellvibrionales</taxon>
        <taxon>Cellvibrionaceae</taxon>
        <taxon>Gilvimarinus</taxon>
    </lineage>
</organism>
<evidence type="ECO:0000313" key="8">
    <source>
        <dbReference type="Proteomes" id="UP001168380"/>
    </source>
</evidence>
<dbReference type="Pfam" id="PF01699">
    <property type="entry name" value="Na_Ca_ex"/>
    <property type="match status" value="2"/>
</dbReference>
<dbReference type="InterPro" id="IPR044880">
    <property type="entry name" value="NCX_ion-bd_dom_sf"/>
</dbReference>
<dbReference type="PANTHER" id="PTHR10846">
    <property type="entry name" value="SODIUM/POTASSIUM/CALCIUM EXCHANGER"/>
    <property type="match status" value="1"/>
</dbReference>
<evidence type="ECO:0000256" key="4">
    <source>
        <dbReference type="ARBA" id="ARBA00023136"/>
    </source>
</evidence>
<feature type="transmembrane region" description="Helical" evidence="5">
    <location>
        <begin position="38"/>
        <end position="61"/>
    </location>
</feature>
<dbReference type="PANTHER" id="PTHR10846:SF8">
    <property type="entry name" value="INNER MEMBRANE PROTEIN YRBG"/>
    <property type="match status" value="1"/>
</dbReference>
<evidence type="ECO:0000256" key="5">
    <source>
        <dbReference type="SAM" id="Phobius"/>
    </source>
</evidence>
<proteinExistence type="predicted"/>
<feature type="domain" description="Sodium/calcium exchanger membrane region" evidence="6">
    <location>
        <begin position="169"/>
        <end position="319"/>
    </location>
</feature>
<dbReference type="NCBIfam" id="TIGR00367">
    <property type="entry name" value="calcium/sodium antiporter"/>
    <property type="match status" value="1"/>
</dbReference>
<comment type="caution">
    <text evidence="7">The sequence shown here is derived from an EMBL/GenBank/DDBJ whole genome shotgun (WGS) entry which is preliminary data.</text>
</comment>